<dbReference type="Gene3D" id="2.60.40.1120">
    <property type="entry name" value="Carboxypeptidase-like, regulatory domain"/>
    <property type="match status" value="1"/>
</dbReference>
<dbReference type="OrthoDB" id="9768177at2"/>
<protein>
    <submittedName>
        <fullName evidence="10">SusC/RagA family TonB-linked outer membrane protein</fullName>
    </submittedName>
</protein>
<reference evidence="10 11" key="1">
    <citation type="submission" date="2018-07" db="EMBL/GenBank/DDBJ databases">
        <title>Pedobacter sp. nov., isolated from soil.</title>
        <authorList>
            <person name="Zhou L.Y."/>
            <person name="Du Z.J."/>
        </authorList>
    </citation>
    <scope>NUCLEOTIDE SEQUENCE [LARGE SCALE GENOMIC DNA]</scope>
    <source>
        <strain evidence="10 11">JDX94</strain>
    </source>
</reference>
<dbReference type="InterPro" id="IPR023996">
    <property type="entry name" value="TonB-dep_OMP_SusC/RagA"/>
</dbReference>
<gene>
    <name evidence="10" type="ORF">DU508_16920</name>
</gene>
<dbReference type="Pfam" id="PF13715">
    <property type="entry name" value="CarbopepD_reg_2"/>
    <property type="match status" value="1"/>
</dbReference>
<dbReference type="SUPFAM" id="SSF49464">
    <property type="entry name" value="Carboxypeptidase regulatory domain-like"/>
    <property type="match status" value="1"/>
</dbReference>
<dbReference type="NCBIfam" id="TIGR04056">
    <property type="entry name" value="OMP_RagA_SusC"/>
    <property type="match status" value="1"/>
</dbReference>
<dbReference type="InterPro" id="IPR023997">
    <property type="entry name" value="TonB-dep_OMP_SusC/RagA_CS"/>
</dbReference>
<keyword evidence="3 7" id="KW-1134">Transmembrane beta strand</keyword>
<sequence>MKKRFTRLLVCIYLLFISVFFIAPAMAQSGKTISVESALNSISKKYNIKFAYEHEIVQGKTTDAESLKAKNVDEALKRVLYPNNLLFLYVSEGNYTIVTRDKSLFAPIVSNNPTATASPEGFFLSGRVVDENGNPLPGATLKSNASNSVAMTDANGRFSISVPQNARIIGVSYVGYESYSYPVIASQSNVVIAMKLSAANRLSDVNVISTGLQKLSKERSTGSAELVTKEQIEKVPVPNLLYRLESQVPGVKININSGDNSFVYGNTRNSVSSGTRTKGSSDYNFFVRGRSTLQGESFPLIVVDGAITEYDISTINPNDVENVTFLKDAAAASIWGTRAANGVMVITTKAGKAGQTPTINFSVNASVSNHPNLDYLRTMTTAQTIAYEEELVAKNVITAPNNTTAFSTNVATVTDLAFKLKAGSITKAAYDSQIAQLSARDGKGQIEDYLLRPATSQTYNFSVGGGNNHSTYFYSASYAKEDPYAVGNSGSRLTLTLNNTFKLFRIATLSTNLKGSFFKYKTNGIGLNSLYNPTLSTFMPYNQIVDDNGNRVSYSKRFYSGWLNNAVYPTGFLNWGYNALDEIENADNIQKDNNYSANINLNVPIVKGLSANAFFNTEIANSTSRNFYSDNTYYYRDLVNTFTTIPTSGKAVNSLGLSAGSGILSVGNYTTNNYTLRGQLNYDTTLGRDHQINAIAGAEIRQTQEGEGLSTMYGYNMGTGISRPVNFSTPYTTIYGYTQGLGGSPSQLDKTRRYLSYYSNAAYTYKSKYTVSASVRYDDYNNFGVDRSFRATPLYSFGGKWDVYKESFLDNVSWISNLALRATYGVNGNISKSLYPFTYIALGSVDAQTGLPTASIIAPANPELRWEKTYVSNLGLDFGFLKNRITGSVEVYRKHGTDLFYNFPINGTYGVTNLTRNTSELNGKGIDLSLAGIFYTNKDWDISSRLTYAYNVNNVEDTRFVPSSSFYANPAYSGYISGYATDKLLVYKNAGLDATGMTLVYDQNGNKIAPSVNLNSIDALTNAGRTTAPHFGSYTQSVRFKDFILMAIATYQFGSVFLKPTITSYPSSRTGVTYDLSEDVANRWQKAGDEQFTNVPGVAGTYATVSLTRYQQSDINVLKGDYIRLRELSLTYKIPTQRFTQAIKAANFGFSVRNLGLLWSANKEGIDPDFTAGLNSTTLGLPATTSYNFSLNVNF</sequence>
<dbReference type="AlphaFoldDB" id="A0A369PYU2"/>
<dbReference type="InterPro" id="IPR039426">
    <property type="entry name" value="TonB-dep_rcpt-like"/>
</dbReference>
<dbReference type="PROSITE" id="PS52016">
    <property type="entry name" value="TONB_DEPENDENT_REC_3"/>
    <property type="match status" value="1"/>
</dbReference>
<keyword evidence="6 7" id="KW-0998">Cell outer membrane</keyword>
<dbReference type="Gene3D" id="2.40.170.20">
    <property type="entry name" value="TonB-dependent receptor, beta-barrel domain"/>
    <property type="match status" value="1"/>
</dbReference>
<dbReference type="InterPro" id="IPR037066">
    <property type="entry name" value="Plug_dom_sf"/>
</dbReference>
<keyword evidence="8" id="KW-0732">Signal</keyword>
<keyword evidence="5 7" id="KW-0472">Membrane</keyword>
<dbReference type="EMBL" id="QPKV01000007">
    <property type="protein sequence ID" value="RDC55258.1"/>
    <property type="molecule type" value="Genomic_DNA"/>
</dbReference>
<comment type="similarity">
    <text evidence="7">Belongs to the TonB-dependent receptor family.</text>
</comment>
<dbReference type="Gene3D" id="2.170.130.10">
    <property type="entry name" value="TonB-dependent receptor, plug domain"/>
    <property type="match status" value="1"/>
</dbReference>
<dbReference type="SUPFAM" id="SSF56935">
    <property type="entry name" value="Porins"/>
    <property type="match status" value="1"/>
</dbReference>
<evidence type="ECO:0000256" key="3">
    <source>
        <dbReference type="ARBA" id="ARBA00022452"/>
    </source>
</evidence>
<comment type="subcellular location">
    <subcellularLocation>
        <location evidence="1 7">Cell outer membrane</location>
        <topology evidence="1 7">Multi-pass membrane protein</topology>
    </subcellularLocation>
</comment>
<dbReference type="GO" id="GO:0009279">
    <property type="term" value="C:cell outer membrane"/>
    <property type="evidence" value="ECO:0007669"/>
    <property type="project" value="UniProtKB-SubCell"/>
</dbReference>
<evidence type="ECO:0000256" key="2">
    <source>
        <dbReference type="ARBA" id="ARBA00022448"/>
    </source>
</evidence>
<dbReference type="RefSeq" id="WP_115403955.1">
    <property type="nucleotide sequence ID" value="NZ_QPKV01000007.1"/>
</dbReference>
<feature type="signal peptide" evidence="8">
    <location>
        <begin position="1"/>
        <end position="27"/>
    </location>
</feature>
<evidence type="ECO:0000259" key="9">
    <source>
        <dbReference type="Pfam" id="PF07715"/>
    </source>
</evidence>
<evidence type="ECO:0000313" key="11">
    <source>
        <dbReference type="Proteomes" id="UP000253961"/>
    </source>
</evidence>
<evidence type="ECO:0000256" key="5">
    <source>
        <dbReference type="ARBA" id="ARBA00023136"/>
    </source>
</evidence>
<dbReference type="InterPro" id="IPR036942">
    <property type="entry name" value="Beta-barrel_TonB_sf"/>
</dbReference>
<evidence type="ECO:0000256" key="4">
    <source>
        <dbReference type="ARBA" id="ARBA00022692"/>
    </source>
</evidence>
<accession>A0A369PYU2</accession>
<dbReference type="NCBIfam" id="TIGR04057">
    <property type="entry name" value="SusC_RagA_signa"/>
    <property type="match status" value="1"/>
</dbReference>
<evidence type="ECO:0000256" key="7">
    <source>
        <dbReference type="PROSITE-ProRule" id="PRU01360"/>
    </source>
</evidence>
<feature type="domain" description="TonB-dependent receptor plug" evidence="9">
    <location>
        <begin position="217"/>
        <end position="343"/>
    </location>
</feature>
<dbReference type="InterPro" id="IPR008969">
    <property type="entry name" value="CarboxyPept-like_regulatory"/>
</dbReference>
<organism evidence="10 11">
    <name type="scientific">Pedobacter chinensis</name>
    <dbReference type="NCBI Taxonomy" id="2282421"/>
    <lineage>
        <taxon>Bacteria</taxon>
        <taxon>Pseudomonadati</taxon>
        <taxon>Bacteroidota</taxon>
        <taxon>Sphingobacteriia</taxon>
        <taxon>Sphingobacteriales</taxon>
        <taxon>Sphingobacteriaceae</taxon>
        <taxon>Pedobacter</taxon>
    </lineage>
</organism>
<dbReference type="Proteomes" id="UP000253961">
    <property type="component" value="Unassembled WGS sequence"/>
</dbReference>
<evidence type="ECO:0000256" key="8">
    <source>
        <dbReference type="SAM" id="SignalP"/>
    </source>
</evidence>
<dbReference type="Pfam" id="PF07715">
    <property type="entry name" value="Plug"/>
    <property type="match status" value="1"/>
</dbReference>
<feature type="chain" id="PRO_5016860886" evidence="8">
    <location>
        <begin position="28"/>
        <end position="1195"/>
    </location>
</feature>
<evidence type="ECO:0000256" key="1">
    <source>
        <dbReference type="ARBA" id="ARBA00004571"/>
    </source>
</evidence>
<dbReference type="InterPro" id="IPR012910">
    <property type="entry name" value="Plug_dom"/>
</dbReference>
<name>A0A369PYU2_9SPHI</name>
<keyword evidence="2 7" id="KW-0813">Transport</keyword>
<evidence type="ECO:0000313" key="10">
    <source>
        <dbReference type="EMBL" id="RDC55258.1"/>
    </source>
</evidence>
<keyword evidence="4 7" id="KW-0812">Transmembrane</keyword>
<evidence type="ECO:0000256" key="6">
    <source>
        <dbReference type="ARBA" id="ARBA00023237"/>
    </source>
</evidence>
<keyword evidence="11" id="KW-1185">Reference proteome</keyword>
<proteinExistence type="inferred from homology"/>
<comment type="caution">
    <text evidence="10">The sequence shown here is derived from an EMBL/GenBank/DDBJ whole genome shotgun (WGS) entry which is preliminary data.</text>
</comment>